<evidence type="ECO:0000256" key="4">
    <source>
        <dbReference type="ARBA" id="ARBA00022801"/>
    </source>
</evidence>
<dbReference type="Proteomes" id="UP000198534">
    <property type="component" value="Unassembled WGS sequence"/>
</dbReference>
<dbReference type="InterPro" id="IPR036881">
    <property type="entry name" value="Glyco_hydro_3_C_sf"/>
</dbReference>
<evidence type="ECO:0000256" key="2">
    <source>
        <dbReference type="ARBA" id="ARBA00005336"/>
    </source>
</evidence>
<dbReference type="SUPFAM" id="SSF52279">
    <property type="entry name" value="Beta-D-glucan exohydrolase, C-terminal domain"/>
    <property type="match status" value="1"/>
</dbReference>
<evidence type="ECO:0000256" key="5">
    <source>
        <dbReference type="ARBA" id="ARBA00023295"/>
    </source>
</evidence>
<evidence type="ECO:0000313" key="8">
    <source>
        <dbReference type="EMBL" id="SDX47318.1"/>
    </source>
</evidence>
<dbReference type="NCBIfam" id="NF003740">
    <property type="entry name" value="PRK05337.1"/>
    <property type="match status" value="1"/>
</dbReference>
<dbReference type="PANTHER" id="PTHR30480">
    <property type="entry name" value="BETA-HEXOSAMINIDASE-RELATED"/>
    <property type="match status" value="1"/>
</dbReference>
<keyword evidence="4" id="KW-0378">Hydrolase</keyword>
<dbReference type="InterPro" id="IPR050226">
    <property type="entry name" value="NagZ_Beta-hexosaminidase"/>
</dbReference>
<dbReference type="FunFam" id="3.20.20.300:FF:000014">
    <property type="entry name" value="Beta-hexosaminidase, lipoprotein"/>
    <property type="match status" value="1"/>
</dbReference>
<dbReference type="Gene3D" id="3.40.50.1700">
    <property type="entry name" value="Glycoside hydrolase family 3 C-terminal domain"/>
    <property type="match status" value="1"/>
</dbReference>
<feature type="domain" description="Glycoside hydrolase family 3 N-terminal" evidence="6">
    <location>
        <begin position="52"/>
        <end position="382"/>
    </location>
</feature>
<evidence type="ECO:0000259" key="7">
    <source>
        <dbReference type="Pfam" id="PF01915"/>
    </source>
</evidence>
<evidence type="ECO:0000313" key="9">
    <source>
        <dbReference type="Proteomes" id="UP000198534"/>
    </source>
</evidence>
<reference evidence="8 9" key="1">
    <citation type="submission" date="2016-10" db="EMBL/GenBank/DDBJ databases">
        <authorList>
            <person name="de Groot N.N."/>
        </authorList>
    </citation>
    <scope>NUCLEOTIDE SEQUENCE [LARGE SCALE GENOMIC DNA]</scope>
    <source>
        <strain evidence="8 9">DSM 45610</strain>
    </source>
</reference>
<dbReference type="RefSeq" id="WP_177168100.1">
    <property type="nucleotide sequence ID" value="NZ_FNNQ01000019.1"/>
</dbReference>
<name>A0A1H3C050_9BACL</name>
<dbReference type="PANTHER" id="PTHR30480:SF13">
    <property type="entry name" value="BETA-HEXOSAMINIDASE"/>
    <property type="match status" value="1"/>
</dbReference>
<dbReference type="STRING" id="1048340.SAMN05444487_1192"/>
<gene>
    <name evidence="8" type="ORF">SAMN05444487_1192</name>
</gene>
<dbReference type="InterPro" id="IPR001764">
    <property type="entry name" value="Glyco_hydro_3_N"/>
</dbReference>
<dbReference type="Gene3D" id="3.20.20.300">
    <property type="entry name" value="Glycoside hydrolase, family 3, N-terminal domain"/>
    <property type="match status" value="1"/>
</dbReference>
<comment type="similarity">
    <text evidence="2">Belongs to the glycosyl hydrolase 3 family.</text>
</comment>
<dbReference type="Pfam" id="PF01915">
    <property type="entry name" value="Glyco_hydro_3_C"/>
    <property type="match status" value="1"/>
</dbReference>
<dbReference type="GO" id="GO:0005975">
    <property type="term" value="P:carbohydrate metabolic process"/>
    <property type="evidence" value="ECO:0007669"/>
    <property type="project" value="InterPro"/>
</dbReference>
<evidence type="ECO:0000256" key="1">
    <source>
        <dbReference type="ARBA" id="ARBA00001231"/>
    </source>
</evidence>
<dbReference type="InterPro" id="IPR002772">
    <property type="entry name" value="Glyco_hydro_3_C"/>
</dbReference>
<comment type="catalytic activity">
    <reaction evidence="1">
        <text>Hydrolysis of terminal non-reducing N-acetyl-D-hexosamine residues in N-acetyl-beta-D-hexosaminides.</text>
        <dbReference type="EC" id="3.2.1.52"/>
    </reaction>
</comment>
<dbReference type="GO" id="GO:0004563">
    <property type="term" value="F:beta-N-acetylhexosaminidase activity"/>
    <property type="evidence" value="ECO:0007669"/>
    <property type="project" value="UniProtKB-EC"/>
</dbReference>
<evidence type="ECO:0000259" key="6">
    <source>
        <dbReference type="Pfam" id="PF00933"/>
    </source>
</evidence>
<dbReference type="PRINTS" id="PR00133">
    <property type="entry name" value="GLHYDRLASE3"/>
</dbReference>
<dbReference type="AlphaFoldDB" id="A0A1H3C050"/>
<keyword evidence="9" id="KW-1185">Reference proteome</keyword>
<dbReference type="InterPro" id="IPR017853">
    <property type="entry name" value="GH"/>
</dbReference>
<accession>A0A1H3C050</accession>
<evidence type="ECO:0000256" key="3">
    <source>
        <dbReference type="ARBA" id="ARBA00012663"/>
    </source>
</evidence>
<protein>
    <recommendedName>
        <fullName evidence="3">beta-N-acetylhexosaminidase</fullName>
        <ecNumber evidence="3">3.2.1.52</ecNumber>
    </recommendedName>
</protein>
<keyword evidence="5" id="KW-0326">Glycosidase</keyword>
<dbReference type="InterPro" id="IPR036962">
    <property type="entry name" value="Glyco_hydro_3_N_sf"/>
</dbReference>
<organism evidence="8 9">
    <name type="scientific">Marininema mesophilum</name>
    <dbReference type="NCBI Taxonomy" id="1048340"/>
    <lineage>
        <taxon>Bacteria</taxon>
        <taxon>Bacillati</taxon>
        <taxon>Bacillota</taxon>
        <taxon>Bacilli</taxon>
        <taxon>Bacillales</taxon>
        <taxon>Thermoactinomycetaceae</taxon>
        <taxon>Marininema</taxon>
    </lineage>
</organism>
<dbReference type="Pfam" id="PF00933">
    <property type="entry name" value="Glyco_hydro_3"/>
    <property type="match status" value="1"/>
</dbReference>
<sequence>MKIIPIAKRWGWVLICALLIVVPGANHWIKSSLERPKIQDEDWVDKTIDQMTLEEKVGQLFIVGFHNGDAPAYEMNQQAKRLISQKYVGGIILFDRNVGTPRQVGELSNQLQRTAQTSSSGIPLLISVDQEGGAVARLKQGVTLFPGNMVLGASRDEKLAYQAGKVTASELRAMGINMDFAPSLDINNQPANPIIGVRSYGSDPTLVSKMGIAQMRGFRDGNVLSVVKHFPGHGDTSTDSHIGLPTVDQPYSRLNNVELRPFKAAIKADADAIMSAHITFPAIDPTPGLPGTLSKKVLTGLLRERLGYQGVIITDDMEMGAIIKNYGTAEATVRAVKAGADLILISHDLTRQEQSINAVLNAVHKGIISEKRINDSLRRILKMKAKKLDKDAIVKSPMASVHQIKNRVGTSENKSWALRVAQQGSTLIRNQKHVLPLSAQKTPELLVASPVEAEEMGKAFQKRGFQTSVRSLDPKMDAKQVAKLRLDAKEMDAIILGAYQWKTHPDRARLAQAFEKTGKPVVVVGLDTPYDLMAAPHVKTYLAVYGYRPVSMEAAAEVITGTSKAKGRLPVSIPGLYPAGTPSILIK</sequence>
<feature type="domain" description="Glycoside hydrolase family 3 C-terminal" evidence="7">
    <location>
        <begin position="426"/>
        <end position="574"/>
    </location>
</feature>
<dbReference type="EC" id="3.2.1.52" evidence="3"/>
<dbReference type="SUPFAM" id="SSF51445">
    <property type="entry name" value="(Trans)glycosidases"/>
    <property type="match status" value="1"/>
</dbReference>
<proteinExistence type="inferred from homology"/>
<dbReference type="EMBL" id="FNNQ01000019">
    <property type="protein sequence ID" value="SDX47318.1"/>
    <property type="molecule type" value="Genomic_DNA"/>
</dbReference>
<dbReference type="GO" id="GO:0009254">
    <property type="term" value="P:peptidoglycan turnover"/>
    <property type="evidence" value="ECO:0007669"/>
    <property type="project" value="TreeGrafter"/>
</dbReference>